<dbReference type="Proteomes" id="UP000657918">
    <property type="component" value="Chromosome 8"/>
</dbReference>
<keyword evidence="1" id="KW-0677">Repeat</keyword>
<name>A0A835K1Q7_9ROSI</name>
<feature type="domain" description="SAM" evidence="3">
    <location>
        <begin position="397"/>
        <end position="427"/>
    </location>
</feature>
<comment type="caution">
    <text evidence="4">The sequence shown here is derived from an EMBL/GenBank/DDBJ whole genome shotgun (WGS) entry which is preliminary data.</text>
</comment>
<evidence type="ECO:0000313" key="4">
    <source>
        <dbReference type="EMBL" id="KAF9677926.1"/>
    </source>
</evidence>
<dbReference type="AlphaFoldDB" id="A0A835K1Q7"/>
<sequence>MSETSKSRVTITLGRSGQVVKRAATVSNDCSISQQVAGSKRSVMDRLGSNSDMLLLNGNQLSNKRRRGDSNVTSLGANGVKDVHVGKDDLRYKLMQKNAFRRTQSDDDQKTMDLREKLSRTVRSPGPLLNNLNAQHRLPDLKDTNILGRILPTRSADDIHHIDSSRNSFSPWTLDHIRRRSPDRVMSSSRGLSPPKNMDNLQRRPLNRTYNDVRTVPYMNKDVLDTPRPVSSSTTFITKSAMLPPPPPPMVPAKSVAPLMGQHPPSGFVQKSSYVVLVCCLLVLLTPALHTHITQDAAVLSCASFRLFIPAMTNSCASEFSVLDMAWQFNSYAGEQQTVEGLLHSLGLGKYVILFKAEEVNRCVQFDRCGASCHDLCFEKPEIIGAAVTVMHWVLRVDMTALKQMGERDLKELGIPMGPRKKILLALLRRSKRQP</sequence>
<dbReference type="InterPro" id="IPR001660">
    <property type="entry name" value="SAM"/>
</dbReference>
<dbReference type="PANTHER" id="PTHR10627:SF74">
    <property type="entry name" value="OS08G0526500 PROTEIN"/>
    <property type="match status" value="1"/>
</dbReference>
<feature type="region of interest" description="Disordered" evidence="2">
    <location>
        <begin position="181"/>
        <end position="203"/>
    </location>
</feature>
<evidence type="ECO:0000256" key="2">
    <source>
        <dbReference type="SAM" id="MobiDB-lite"/>
    </source>
</evidence>
<keyword evidence="5" id="KW-1185">Reference proteome</keyword>
<dbReference type="PANTHER" id="PTHR10627">
    <property type="entry name" value="SCP160"/>
    <property type="match status" value="1"/>
</dbReference>
<proteinExistence type="predicted"/>
<evidence type="ECO:0000259" key="3">
    <source>
        <dbReference type="Pfam" id="PF00536"/>
    </source>
</evidence>
<dbReference type="InterPro" id="IPR013761">
    <property type="entry name" value="SAM/pointed_sf"/>
</dbReference>
<reference evidence="4 5" key="1">
    <citation type="submission" date="2020-10" db="EMBL/GenBank/DDBJ databases">
        <title>Plant Genome Project.</title>
        <authorList>
            <person name="Zhang R.-G."/>
        </authorList>
    </citation>
    <scope>NUCLEOTIDE SEQUENCE [LARGE SCALE GENOMIC DNA]</scope>
    <source>
        <strain evidence="4">FAFU-HL-1</strain>
        <tissue evidence="4">Leaf</tissue>
    </source>
</reference>
<organism evidence="4 5">
    <name type="scientific">Salix dunnii</name>
    <dbReference type="NCBI Taxonomy" id="1413687"/>
    <lineage>
        <taxon>Eukaryota</taxon>
        <taxon>Viridiplantae</taxon>
        <taxon>Streptophyta</taxon>
        <taxon>Embryophyta</taxon>
        <taxon>Tracheophyta</taxon>
        <taxon>Spermatophyta</taxon>
        <taxon>Magnoliopsida</taxon>
        <taxon>eudicotyledons</taxon>
        <taxon>Gunneridae</taxon>
        <taxon>Pentapetalae</taxon>
        <taxon>rosids</taxon>
        <taxon>fabids</taxon>
        <taxon>Malpighiales</taxon>
        <taxon>Salicaceae</taxon>
        <taxon>Saliceae</taxon>
        <taxon>Salix</taxon>
    </lineage>
</organism>
<evidence type="ECO:0000256" key="1">
    <source>
        <dbReference type="ARBA" id="ARBA00022737"/>
    </source>
</evidence>
<protein>
    <recommendedName>
        <fullName evidence="3">SAM domain-containing protein</fullName>
    </recommendedName>
</protein>
<accession>A0A835K1Q7</accession>
<evidence type="ECO:0000313" key="5">
    <source>
        <dbReference type="Proteomes" id="UP000657918"/>
    </source>
</evidence>
<dbReference type="EMBL" id="JADGMS010000008">
    <property type="protein sequence ID" value="KAF9677926.1"/>
    <property type="molecule type" value="Genomic_DNA"/>
</dbReference>
<dbReference type="SUPFAM" id="SSF47769">
    <property type="entry name" value="SAM/Pointed domain"/>
    <property type="match status" value="1"/>
</dbReference>
<gene>
    <name evidence="4" type="ORF">SADUNF_Sadunf08G0158700</name>
</gene>
<dbReference type="OrthoDB" id="76949at2759"/>
<dbReference type="Pfam" id="PF00536">
    <property type="entry name" value="SAM_1"/>
    <property type="match status" value="1"/>
</dbReference>
<dbReference type="Gene3D" id="1.10.150.50">
    <property type="entry name" value="Transcription Factor, Ets-1"/>
    <property type="match status" value="1"/>
</dbReference>